<sequence>MRVLILGDGGTVNDEGEIVALEAEDSDEEEEIEAECKLIGVL</sequence>
<evidence type="ECO:0000313" key="2">
    <source>
        <dbReference type="Proteomes" id="UP000265520"/>
    </source>
</evidence>
<reference evidence="1 2" key="1">
    <citation type="journal article" date="2018" name="Front. Plant Sci.">
        <title>Red Clover (Trifolium pratense) and Zigzag Clover (T. medium) - A Picture of Genomic Similarities and Differences.</title>
        <authorList>
            <person name="Dluhosova J."/>
            <person name="Istvanek J."/>
            <person name="Nedelnik J."/>
            <person name="Repkova J."/>
        </authorList>
    </citation>
    <scope>NUCLEOTIDE SEQUENCE [LARGE SCALE GENOMIC DNA]</scope>
    <source>
        <strain evidence="2">cv. 10/8</strain>
        <tissue evidence="1">Leaf</tissue>
    </source>
</reference>
<dbReference type="EMBL" id="LXQA010761599">
    <property type="protein sequence ID" value="MCI69715.1"/>
    <property type="molecule type" value="Genomic_DNA"/>
</dbReference>
<comment type="caution">
    <text evidence="1">The sequence shown here is derived from an EMBL/GenBank/DDBJ whole genome shotgun (WGS) entry which is preliminary data.</text>
</comment>
<protein>
    <submittedName>
        <fullName evidence="1">Uncharacterized protein</fullName>
    </submittedName>
</protein>
<keyword evidence="2" id="KW-1185">Reference proteome</keyword>
<name>A0A392UDB5_9FABA</name>
<evidence type="ECO:0000313" key="1">
    <source>
        <dbReference type="EMBL" id="MCI69715.1"/>
    </source>
</evidence>
<dbReference type="Proteomes" id="UP000265520">
    <property type="component" value="Unassembled WGS sequence"/>
</dbReference>
<accession>A0A392UDB5</accession>
<dbReference type="AlphaFoldDB" id="A0A392UDB5"/>
<proteinExistence type="predicted"/>
<feature type="non-terminal residue" evidence="1">
    <location>
        <position position="42"/>
    </location>
</feature>
<organism evidence="1 2">
    <name type="scientific">Trifolium medium</name>
    <dbReference type="NCBI Taxonomy" id="97028"/>
    <lineage>
        <taxon>Eukaryota</taxon>
        <taxon>Viridiplantae</taxon>
        <taxon>Streptophyta</taxon>
        <taxon>Embryophyta</taxon>
        <taxon>Tracheophyta</taxon>
        <taxon>Spermatophyta</taxon>
        <taxon>Magnoliopsida</taxon>
        <taxon>eudicotyledons</taxon>
        <taxon>Gunneridae</taxon>
        <taxon>Pentapetalae</taxon>
        <taxon>rosids</taxon>
        <taxon>fabids</taxon>
        <taxon>Fabales</taxon>
        <taxon>Fabaceae</taxon>
        <taxon>Papilionoideae</taxon>
        <taxon>50 kb inversion clade</taxon>
        <taxon>NPAAA clade</taxon>
        <taxon>Hologalegina</taxon>
        <taxon>IRL clade</taxon>
        <taxon>Trifolieae</taxon>
        <taxon>Trifolium</taxon>
    </lineage>
</organism>